<gene>
    <name evidence="1" type="ORF">AQJ46_45215</name>
</gene>
<dbReference type="AlphaFoldDB" id="A0A124HVB3"/>
<comment type="caution">
    <text evidence="1">The sequence shown here is derived from an EMBL/GenBank/DDBJ whole genome shotgun (WGS) entry which is preliminary data.</text>
</comment>
<protein>
    <submittedName>
        <fullName evidence="1">Uncharacterized protein</fullName>
    </submittedName>
</protein>
<accession>A0A124HVB3</accession>
<dbReference type="RefSeq" id="WP_059211188.1">
    <property type="nucleotide sequence ID" value="NZ_KQ948678.1"/>
</dbReference>
<organism evidence="1 2">
    <name type="scientific">Streptomyces canus</name>
    <dbReference type="NCBI Taxonomy" id="58343"/>
    <lineage>
        <taxon>Bacteria</taxon>
        <taxon>Bacillati</taxon>
        <taxon>Actinomycetota</taxon>
        <taxon>Actinomycetes</taxon>
        <taxon>Kitasatosporales</taxon>
        <taxon>Streptomycetaceae</taxon>
        <taxon>Streptomyces</taxon>
        <taxon>Streptomyces aurantiacus group</taxon>
    </lineage>
</organism>
<reference evidence="1 2" key="1">
    <citation type="submission" date="2015-10" db="EMBL/GenBank/DDBJ databases">
        <title>Draft genome sequence of Streptomyces canus DSM 40017, type strain for the species Streptomyces canus.</title>
        <authorList>
            <person name="Ruckert C."/>
            <person name="Winkler A."/>
            <person name="Kalinowski J."/>
            <person name="Kampfer P."/>
            <person name="Glaeser S."/>
        </authorList>
    </citation>
    <scope>NUCLEOTIDE SEQUENCE [LARGE SCALE GENOMIC DNA]</scope>
    <source>
        <strain evidence="1 2">DSM 40017</strain>
    </source>
</reference>
<dbReference type="STRING" id="58343.AQJ46_45215"/>
<sequence>MAERTEGPKRLWERLSGWQRDQVEAAAKAEVTRLAGMLEQSEAAPRLLADRLEKPAARHWSTARTHG</sequence>
<dbReference type="EMBL" id="LMWU01000066">
    <property type="protein sequence ID" value="KUN57914.1"/>
    <property type="molecule type" value="Genomic_DNA"/>
</dbReference>
<dbReference type="Proteomes" id="UP000053669">
    <property type="component" value="Unassembled WGS sequence"/>
</dbReference>
<evidence type="ECO:0000313" key="2">
    <source>
        <dbReference type="Proteomes" id="UP000053669"/>
    </source>
</evidence>
<evidence type="ECO:0000313" key="1">
    <source>
        <dbReference type="EMBL" id="KUN57914.1"/>
    </source>
</evidence>
<name>A0A124HVB3_9ACTN</name>
<proteinExistence type="predicted"/>